<gene>
    <name evidence="2" type="ORF">PENDEC_c005G03933</name>
</gene>
<feature type="region of interest" description="Disordered" evidence="1">
    <location>
        <begin position="59"/>
        <end position="79"/>
    </location>
</feature>
<organism evidence="2 3">
    <name type="scientific">Penicillium decumbens</name>
    <dbReference type="NCBI Taxonomy" id="69771"/>
    <lineage>
        <taxon>Eukaryota</taxon>
        <taxon>Fungi</taxon>
        <taxon>Dikarya</taxon>
        <taxon>Ascomycota</taxon>
        <taxon>Pezizomycotina</taxon>
        <taxon>Eurotiomycetes</taxon>
        <taxon>Eurotiomycetidae</taxon>
        <taxon>Eurotiales</taxon>
        <taxon>Aspergillaceae</taxon>
        <taxon>Penicillium</taxon>
    </lineage>
</organism>
<feature type="compositionally biased region" description="Polar residues" evidence="1">
    <location>
        <begin position="62"/>
        <end position="76"/>
    </location>
</feature>
<feature type="region of interest" description="Disordered" evidence="1">
    <location>
        <begin position="18"/>
        <end position="39"/>
    </location>
</feature>
<evidence type="ECO:0000256" key="1">
    <source>
        <dbReference type="SAM" id="MobiDB-lite"/>
    </source>
</evidence>
<comment type="caution">
    <text evidence="2">The sequence shown here is derived from an EMBL/GenBank/DDBJ whole genome shotgun (WGS) entry which is preliminary data.</text>
</comment>
<dbReference type="OrthoDB" id="4362041at2759"/>
<protein>
    <submittedName>
        <fullName evidence="2">Uncharacterized protein</fullName>
    </submittedName>
</protein>
<dbReference type="EMBL" id="MDYL01000005">
    <property type="protein sequence ID" value="OQD75997.1"/>
    <property type="molecule type" value="Genomic_DNA"/>
</dbReference>
<accession>A0A1V6PGY6</accession>
<proteinExistence type="predicted"/>
<dbReference type="Proteomes" id="UP000191522">
    <property type="component" value="Unassembled WGS sequence"/>
</dbReference>
<evidence type="ECO:0000313" key="3">
    <source>
        <dbReference type="Proteomes" id="UP000191522"/>
    </source>
</evidence>
<name>A0A1V6PGY6_PENDC</name>
<feature type="compositionally biased region" description="Basic and acidic residues" evidence="1">
    <location>
        <begin position="22"/>
        <end position="34"/>
    </location>
</feature>
<reference evidence="3" key="1">
    <citation type="journal article" date="2017" name="Nat. Microbiol.">
        <title>Global analysis of biosynthetic gene clusters reveals vast potential of secondary metabolite production in Penicillium species.</title>
        <authorList>
            <person name="Nielsen J.C."/>
            <person name="Grijseels S."/>
            <person name="Prigent S."/>
            <person name="Ji B."/>
            <person name="Dainat J."/>
            <person name="Nielsen K.F."/>
            <person name="Frisvad J.C."/>
            <person name="Workman M."/>
            <person name="Nielsen J."/>
        </authorList>
    </citation>
    <scope>NUCLEOTIDE SEQUENCE [LARGE SCALE GENOMIC DNA]</scope>
    <source>
        <strain evidence="3">IBT 11843</strain>
    </source>
</reference>
<evidence type="ECO:0000313" key="2">
    <source>
        <dbReference type="EMBL" id="OQD75997.1"/>
    </source>
</evidence>
<keyword evidence="3" id="KW-1185">Reference proteome</keyword>
<dbReference type="AlphaFoldDB" id="A0A1V6PGY6"/>
<sequence length="223" mass="25750">MSVITIVQRALPFSLWKRRQSKEKDPQSPDHDFESISDNATYPNTSLRCDVPVVHIAVKQPDPTNDASETDSGSDSYDTHLSDKICAREHTRTVSWASIARSQCRWTKEQEKQLVMAEKQLKRCQKAWSPEQEVWLAYIQTLSEQKKAHKNFRLMRMRQQDEERNQFRKAWKRRQSESSEEMQDVSSVKSGASGLNRFRRLPLYGLVSVSNLTTESTAVACRG</sequence>